<comment type="induction">
    <text evidence="15">By heat shock.</text>
</comment>
<evidence type="ECO:0000256" key="5">
    <source>
        <dbReference type="ARBA" id="ARBA00022801"/>
    </source>
</evidence>
<accession>A0A2S5RG19</accession>
<dbReference type="GO" id="GO:0016887">
    <property type="term" value="F:ATP hydrolysis activity"/>
    <property type="evidence" value="ECO:0007669"/>
    <property type="project" value="UniProtKB-UniRule"/>
</dbReference>
<keyword evidence="8 15" id="KW-0346">Stress response</keyword>
<dbReference type="InterPro" id="IPR003959">
    <property type="entry name" value="ATPase_AAA_core"/>
</dbReference>
<dbReference type="InterPro" id="IPR003593">
    <property type="entry name" value="AAA+_ATPase"/>
</dbReference>
<dbReference type="InterPro" id="IPR008269">
    <property type="entry name" value="Lon_proteolytic"/>
</dbReference>
<dbReference type="RefSeq" id="WP_104208092.1">
    <property type="nucleotide sequence ID" value="NZ_PHNF01000002.1"/>
</dbReference>
<protein>
    <recommendedName>
        <fullName evidence="13 15">Lon protease</fullName>
        <ecNumber evidence="12 15">3.4.21.53</ecNumber>
    </recommendedName>
    <alternativeName>
        <fullName evidence="14 15">ATP-dependent protease La</fullName>
    </alternativeName>
</protein>
<dbReference type="GO" id="GO:0006515">
    <property type="term" value="P:protein quality control for misfolded or incompletely synthesized proteins"/>
    <property type="evidence" value="ECO:0007669"/>
    <property type="project" value="UniProtKB-UniRule"/>
</dbReference>
<dbReference type="InterPro" id="IPR003111">
    <property type="entry name" value="Lon_prtase_N"/>
</dbReference>
<feature type="binding site" evidence="15 18">
    <location>
        <begin position="373"/>
        <end position="380"/>
    </location>
    <ligand>
        <name>ATP</name>
        <dbReference type="ChEBI" id="CHEBI:30616"/>
    </ligand>
</feature>
<dbReference type="InterPro" id="IPR008268">
    <property type="entry name" value="Peptidase_S16_AS"/>
</dbReference>
<keyword evidence="3 15" id="KW-0645">Protease</keyword>
<dbReference type="PROSITE" id="PS51786">
    <property type="entry name" value="LON_PROTEOLYTIC"/>
    <property type="match status" value="1"/>
</dbReference>
<evidence type="ECO:0000256" key="19">
    <source>
        <dbReference type="PROSITE-ProRule" id="PRU01122"/>
    </source>
</evidence>
<evidence type="ECO:0000256" key="6">
    <source>
        <dbReference type="ARBA" id="ARBA00022825"/>
    </source>
</evidence>
<dbReference type="InterPro" id="IPR015947">
    <property type="entry name" value="PUA-like_sf"/>
</dbReference>
<dbReference type="Gene3D" id="2.30.130.40">
    <property type="entry name" value="LON domain-like"/>
    <property type="match status" value="1"/>
</dbReference>
<dbReference type="OrthoDB" id="9803599at2"/>
<evidence type="ECO:0000256" key="20">
    <source>
        <dbReference type="RuleBase" id="RU000591"/>
    </source>
</evidence>
<keyword evidence="6 15" id="KW-0720">Serine protease</keyword>
<dbReference type="InterPro" id="IPR027543">
    <property type="entry name" value="Lon_bac"/>
</dbReference>
<evidence type="ECO:0000256" key="11">
    <source>
        <dbReference type="ARBA" id="ARBA00053875"/>
    </source>
</evidence>
<dbReference type="GO" id="GO:0043565">
    <property type="term" value="F:sequence-specific DNA binding"/>
    <property type="evidence" value="ECO:0007669"/>
    <property type="project" value="UniProtKB-UniRule"/>
</dbReference>
<keyword evidence="4 15" id="KW-0547">Nucleotide-binding</keyword>
<dbReference type="SUPFAM" id="SSF88697">
    <property type="entry name" value="PUA domain-like"/>
    <property type="match status" value="1"/>
</dbReference>
<evidence type="ECO:0000256" key="3">
    <source>
        <dbReference type="ARBA" id="ARBA00022670"/>
    </source>
</evidence>
<evidence type="ECO:0000256" key="13">
    <source>
        <dbReference type="ARBA" id="ARBA00071934"/>
    </source>
</evidence>
<dbReference type="PROSITE" id="PS01046">
    <property type="entry name" value="LON_SER"/>
    <property type="match status" value="1"/>
</dbReference>
<dbReference type="GO" id="GO:0004176">
    <property type="term" value="F:ATP-dependent peptidase activity"/>
    <property type="evidence" value="ECO:0007669"/>
    <property type="project" value="UniProtKB-UniRule"/>
</dbReference>
<dbReference type="PRINTS" id="PR00830">
    <property type="entry name" value="ENDOLAPTASE"/>
</dbReference>
<evidence type="ECO:0000313" key="23">
    <source>
        <dbReference type="EMBL" id="PPE06253.1"/>
    </source>
</evidence>
<dbReference type="GO" id="GO:0005524">
    <property type="term" value="F:ATP binding"/>
    <property type="evidence" value="ECO:0007669"/>
    <property type="project" value="UniProtKB-UniRule"/>
</dbReference>
<proteinExistence type="evidence at transcript level"/>
<dbReference type="EC" id="3.4.21.53" evidence="12 15"/>
<dbReference type="SUPFAM" id="SSF52540">
    <property type="entry name" value="P-loop containing nucleoside triphosphate hydrolases"/>
    <property type="match status" value="1"/>
</dbReference>
<dbReference type="FunFam" id="3.40.50.300:FF:000021">
    <property type="entry name" value="Lon protease homolog"/>
    <property type="match status" value="1"/>
</dbReference>
<evidence type="ECO:0000313" key="24">
    <source>
        <dbReference type="Proteomes" id="UP000239785"/>
    </source>
</evidence>
<dbReference type="InterPro" id="IPR027417">
    <property type="entry name" value="P-loop_NTPase"/>
</dbReference>
<sequence>MSKKNILPIIPIKGNVALPLITKNIEVGKKTTLKAVDFASQESEASVVIVPIKQSSEGEVKVKDFLEFGTITDFSVIKKWENNALTLKLSPKFRVNINKVWKDSENDFWMCEFEEVNTIFDLNEEDKKEIASYITDQAKDNKEWEKYLHVNLENNNDEINYELLLDSIVNDFASGKIVQNPDFILSPSLKNRWAILKNILSSDEDEMIVQPNNVASEAQARANVEHVINKKLKDKMDKQQKEYYLREKMRIIKDELDEEDSENDKNSIEGYKNRLAKEPFPIEVKNKILASIKRIEAMQSGTPEWNTEKNYVDWMMSIPWWEESEDLTDLQFAQDILDKHHYGLKKVKQRIIEYLAVKTKTSSLKAPIITLVGPPGVGKTSLAKSIAEAIGKTFVKVSLGGVKDESEIRGHRKTYVGSMPGRIIQTMKRAKVKNPLFLLDEIDKMASDQRGDPASAMLEVLDPEQNKEFSDHYIEEPYDLSQVMFIATANYAQDIPEALYDRMEIIDLSSYTEIEKMKIAKDYLVDKSVKEHSLSKEELTFTDSALEEIIKYYTREAGVRQLERHINSISRKYIVKLLNKELTNLIVDPKIVNEFLGKRIFDHTEKQNESQVGVVTGLAYTQFGGDILPIEVSLYPGKGNLVLTGKLGDVMKESATIALTYVKSNNKKYGIDSKIFENNDIHIHVPEGAVPKDGPSAGITITTALISALANKPVSKEFGMTGEITLRGNVLPIGGLREKSISAARSGLKTIIIPIKNEKDLDEIPDEVKSILKIIPAEKYEQVFDIIFK</sequence>
<keyword evidence="5 15" id="KW-0378">Hydrolase</keyword>
<name>A0A2S5RG19_9MOLU</name>
<dbReference type="Pfam" id="PF22667">
    <property type="entry name" value="Lon_lid"/>
    <property type="match status" value="1"/>
</dbReference>
<dbReference type="InterPro" id="IPR054594">
    <property type="entry name" value="Lon_lid"/>
</dbReference>
<evidence type="ECO:0000256" key="15">
    <source>
        <dbReference type="HAMAP-Rule" id="MF_01973"/>
    </source>
</evidence>
<dbReference type="SMART" id="SM00464">
    <property type="entry name" value="LON"/>
    <property type="match status" value="1"/>
</dbReference>
<dbReference type="PANTHER" id="PTHR43718:SF2">
    <property type="entry name" value="LON PROTEASE HOMOLOG, MITOCHONDRIAL"/>
    <property type="match status" value="1"/>
</dbReference>
<dbReference type="InterPro" id="IPR014721">
    <property type="entry name" value="Ribsml_uS5_D2-typ_fold_subgr"/>
</dbReference>
<comment type="function">
    <text evidence="11 15">ATP-dependent serine protease that mediates the selective degradation of mutant and abnormal proteins as well as certain short-lived regulatory proteins. Required for cellular homeostasis and for survival from DNA damage and developmental changes induced by stress. Degrades polypeptides processively to yield small peptide fragments that are 5 to 10 amino acids long. Binds to DNA in a double-stranded, site-specific manner.</text>
</comment>
<dbReference type="NCBIfam" id="TIGR00763">
    <property type="entry name" value="lon"/>
    <property type="match status" value="1"/>
</dbReference>
<gene>
    <name evidence="23" type="primary">lonA</name>
    <name evidence="15" type="synonym">lon</name>
    <name evidence="23" type="ORF">MCORR_v1c05570</name>
</gene>
<dbReference type="CDD" id="cd19500">
    <property type="entry name" value="RecA-like_Lon"/>
    <property type="match status" value="1"/>
</dbReference>
<dbReference type="Pfam" id="PF02190">
    <property type="entry name" value="LON_substr_bdg"/>
    <property type="match status" value="1"/>
</dbReference>
<evidence type="ECO:0000259" key="21">
    <source>
        <dbReference type="PROSITE" id="PS51786"/>
    </source>
</evidence>
<feature type="domain" description="Lon proteolytic" evidence="21">
    <location>
        <begin position="609"/>
        <end position="789"/>
    </location>
</feature>
<dbReference type="GO" id="GO:0004252">
    <property type="term" value="F:serine-type endopeptidase activity"/>
    <property type="evidence" value="ECO:0007669"/>
    <property type="project" value="UniProtKB-UniRule"/>
</dbReference>
<evidence type="ECO:0000256" key="16">
    <source>
        <dbReference type="PIRNR" id="PIRNR001174"/>
    </source>
</evidence>
<dbReference type="InterPro" id="IPR004815">
    <property type="entry name" value="Lon_bac/euk-typ"/>
</dbReference>
<comment type="subunit">
    <text evidence="9 15 16">Homohexamer. Organized in a ring with a central cavity.</text>
</comment>
<reference evidence="23 24" key="1">
    <citation type="submission" date="2017-11" db="EMBL/GenBank/DDBJ databases">
        <title>Genome sequence of Mesoplasma corruscae ELCA-2 (ATCC 49579).</title>
        <authorList>
            <person name="Lo W.-S."/>
            <person name="Kuo C.-H."/>
        </authorList>
    </citation>
    <scope>NUCLEOTIDE SEQUENCE [LARGE SCALE GENOMIC DNA]</scope>
    <source>
        <strain evidence="23 24">ELCA-2</strain>
    </source>
</reference>
<evidence type="ECO:0000256" key="12">
    <source>
        <dbReference type="ARBA" id="ARBA00066743"/>
    </source>
</evidence>
<dbReference type="PROSITE" id="PS51787">
    <property type="entry name" value="LON_N"/>
    <property type="match status" value="1"/>
</dbReference>
<evidence type="ECO:0000256" key="17">
    <source>
        <dbReference type="PIRSR" id="PIRSR001174-1"/>
    </source>
</evidence>
<evidence type="ECO:0000256" key="2">
    <source>
        <dbReference type="ARBA" id="ARBA00022490"/>
    </source>
</evidence>
<dbReference type="InterPro" id="IPR020568">
    <property type="entry name" value="Ribosomal_Su5_D2-typ_SF"/>
</dbReference>
<dbReference type="Gene3D" id="3.30.230.10">
    <property type="match status" value="1"/>
</dbReference>
<dbReference type="Gene3D" id="1.20.58.1480">
    <property type="match status" value="1"/>
</dbReference>
<evidence type="ECO:0000256" key="18">
    <source>
        <dbReference type="PIRSR" id="PIRSR001174-2"/>
    </source>
</evidence>
<dbReference type="Proteomes" id="UP000239785">
    <property type="component" value="Unassembled WGS sequence"/>
</dbReference>
<comment type="catalytic activity">
    <reaction evidence="10 15 16 19">
        <text>Hydrolysis of proteins in presence of ATP.</text>
        <dbReference type="EC" id="3.4.21.53"/>
    </reaction>
</comment>
<dbReference type="GO" id="GO:0034605">
    <property type="term" value="P:cellular response to heat"/>
    <property type="evidence" value="ECO:0007669"/>
    <property type="project" value="UniProtKB-UniRule"/>
</dbReference>
<dbReference type="SUPFAM" id="SSF54211">
    <property type="entry name" value="Ribosomal protein S5 domain 2-like"/>
    <property type="match status" value="1"/>
</dbReference>
<dbReference type="Pfam" id="PF00004">
    <property type="entry name" value="AAA"/>
    <property type="match status" value="1"/>
</dbReference>
<dbReference type="Gene3D" id="1.10.8.60">
    <property type="match status" value="1"/>
</dbReference>
<comment type="similarity">
    <text evidence="15 16 19 20">Belongs to the peptidase S16 family.</text>
</comment>
<feature type="active site" evidence="15 17">
    <location>
        <position position="739"/>
    </location>
</feature>
<feature type="domain" description="Lon N-terminal" evidence="22">
    <location>
        <begin position="7"/>
        <end position="204"/>
    </location>
</feature>
<evidence type="ECO:0000256" key="4">
    <source>
        <dbReference type="ARBA" id="ARBA00022741"/>
    </source>
</evidence>
<evidence type="ECO:0000259" key="22">
    <source>
        <dbReference type="PROSITE" id="PS51787"/>
    </source>
</evidence>
<evidence type="ECO:0000256" key="7">
    <source>
        <dbReference type="ARBA" id="ARBA00022840"/>
    </source>
</evidence>
<dbReference type="Pfam" id="PF05362">
    <property type="entry name" value="Lon_C"/>
    <property type="match status" value="1"/>
</dbReference>
<dbReference type="Gene3D" id="1.20.5.5270">
    <property type="match status" value="1"/>
</dbReference>
<keyword evidence="7 15" id="KW-0067">ATP-binding</keyword>
<dbReference type="InterPro" id="IPR027065">
    <property type="entry name" value="Lon_Prtase"/>
</dbReference>
<dbReference type="PANTHER" id="PTHR43718">
    <property type="entry name" value="LON PROTEASE"/>
    <property type="match status" value="1"/>
</dbReference>
<dbReference type="AlphaFoldDB" id="A0A2S5RG19"/>
<feature type="active site" evidence="15 17">
    <location>
        <position position="696"/>
    </location>
</feature>
<evidence type="ECO:0000256" key="9">
    <source>
        <dbReference type="ARBA" id="ARBA00026070"/>
    </source>
</evidence>
<dbReference type="PIRSF" id="PIRSF001174">
    <property type="entry name" value="Lon_proteas"/>
    <property type="match status" value="1"/>
</dbReference>
<keyword evidence="2 15" id="KW-0963">Cytoplasm</keyword>
<dbReference type="Gene3D" id="3.40.50.300">
    <property type="entry name" value="P-loop containing nucleotide triphosphate hydrolases"/>
    <property type="match status" value="1"/>
</dbReference>
<comment type="caution">
    <text evidence="23">The sequence shown here is derived from an EMBL/GenBank/DDBJ whole genome shotgun (WGS) entry which is preliminary data.</text>
</comment>
<organism evidence="23 24">
    <name type="scientific">Mesoplasma corruscae</name>
    <dbReference type="NCBI Taxonomy" id="216874"/>
    <lineage>
        <taxon>Bacteria</taxon>
        <taxon>Bacillati</taxon>
        <taxon>Mycoplasmatota</taxon>
        <taxon>Mollicutes</taxon>
        <taxon>Entomoplasmatales</taxon>
        <taxon>Entomoplasmataceae</taxon>
        <taxon>Mesoplasma</taxon>
    </lineage>
</organism>
<keyword evidence="24" id="KW-1185">Reference proteome</keyword>
<dbReference type="GO" id="GO:0005737">
    <property type="term" value="C:cytoplasm"/>
    <property type="evidence" value="ECO:0007669"/>
    <property type="project" value="UniProtKB-SubCell"/>
</dbReference>
<dbReference type="SMART" id="SM00382">
    <property type="entry name" value="AAA"/>
    <property type="match status" value="1"/>
</dbReference>
<dbReference type="HAMAP" id="MF_01973">
    <property type="entry name" value="lon_bact"/>
    <property type="match status" value="1"/>
</dbReference>
<evidence type="ECO:0000256" key="1">
    <source>
        <dbReference type="ARBA" id="ARBA00004496"/>
    </source>
</evidence>
<dbReference type="InterPro" id="IPR046336">
    <property type="entry name" value="Lon_prtase_N_sf"/>
</dbReference>
<evidence type="ECO:0000256" key="14">
    <source>
        <dbReference type="ARBA" id="ARBA00082722"/>
    </source>
</evidence>
<comment type="subcellular location">
    <subcellularLocation>
        <location evidence="1 15 16">Cytoplasm</location>
    </subcellularLocation>
</comment>
<evidence type="ECO:0000256" key="8">
    <source>
        <dbReference type="ARBA" id="ARBA00023016"/>
    </source>
</evidence>
<dbReference type="EMBL" id="PHNF01000002">
    <property type="protein sequence ID" value="PPE06253.1"/>
    <property type="molecule type" value="Genomic_DNA"/>
</dbReference>
<evidence type="ECO:0000256" key="10">
    <source>
        <dbReference type="ARBA" id="ARBA00050665"/>
    </source>
</evidence>